<dbReference type="EMBL" id="JAKWFO010000003">
    <property type="protein sequence ID" value="KAI9638490.1"/>
    <property type="molecule type" value="Genomic_DNA"/>
</dbReference>
<feature type="region of interest" description="Disordered" evidence="2">
    <location>
        <begin position="236"/>
        <end position="255"/>
    </location>
</feature>
<feature type="compositionally biased region" description="Low complexity" evidence="2">
    <location>
        <begin position="55"/>
        <end position="66"/>
    </location>
</feature>
<protein>
    <submittedName>
        <fullName evidence="3">Uncharacterized protein</fullName>
    </submittedName>
</protein>
<feature type="region of interest" description="Disordered" evidence="2">
    <location>
        <begin position="1"/>
        <end position="67"/>
    </location>
</feature>
<evidence type="ECO:0000256" key="2">
    <source>
        <dbReference type="SAM" id="MobiDB-lite"/>
    </source>
</evidence>
<gene>
    <name evidence="3" type="ORF">MKK02DRAFT_31924</name>
</gene>
<reference evidence="3" key="1">
    <citation type="journal article" date="2022" name="G3 (Bethesda)">
        <title>High quality genome of the basidiomycete yeast Dioszegia hungarica PDD-24b-2 isolated from cloud water.</title>
        <authorList>
            <person name="Jarrige D."/>
            <person name="Haridas S."/>
            <person name="Bleykasten-Grosshans C."/>
            <person name="Joly M."/>
            <person name="Nadalig T."/>
            <person name="Sancelme M."/>
            <person name="Vuilleumier S."/>
            <person name="Grigoriev I.V."/>
            <person name="Amato P."/>
            <person name="Bringel F."/>
        </authorList>
    </citation>
    <scope>NUCLEOTIDE SEQUENCE</scope>
    <source>
        <strain evidence="3">PDD-24b-2</strain>
    </source>
</reference>
<evidence type="ECO:0000256" key="1">
    <source>
        <dbReference type="SAM" id="Coils"/>
    </source>
</evidence>
<feature type="coiled-coil region" evidence="1">
    <location>
        <begin position="86"/>
        <end position="173"/>
    </location>
</feature>
<dbReference type="AlphaFoldDB" id="A0AA38LWM2"/>
<feature type="compositionally biased region" description="Polar residues" evidence="2">
    <location>
        <begin position="8"/>
        <end position="18"/>
    </location>
</feature>
<sequence>MNSPPAPTCSTMIPSTGPSEQSVQSLSVQSRDTPASSEQSSYSREKRFFGAVGEPVSTSTSPSPVVAGDADSVQLECPPECLGCLNQALTRRIEDLSAQNLELSLRNTDMDLSLDQAQEQIRDLKEQADTQKRTLDSENRTVYDLYNGKKEEVISLEARLSQSQREVGDLLKELSAREAVLRAASYDSLESQEEISRLRVINEALRARVRRGALACPESYPEYHRHLMGQVAKFGRPHSNSSTPAYTTNIRGPTTPYPSGMAPVRPYDEWAQPHDASSGQADVTWGTPSMRSGVRFACEQSPLPAPAGQRVHTLARTDIQPRDASRS</sequence>
<proteinExistence type="predicted"/>
<keyword evidence="1" id="KW-0175">Coiled coil</keyword>
<feature type="compositionally biased region" description="Low complexity" evidence="2">
    <location>
        <begin position="19"/>
        <end position="30"/>
    </location>
</feature>
<dbReference type="RefSeq" id="XP_052948267.1">
    <property type="nucleotide sequence ID" value="XM_053088403.1"/>
</dbReference>
<feature type="compositionally biased region" description="Polar residues" evidence="2">
    <location>
        <begin position="31"/>
        <end position="42"/>
    </location>
</feature>
<name>A0AA38LWM2_9TREE</name>
<dbReference type="Proteomes" id="UP001164286">
    <property type="component" value="Unassembled WGS sequence"/>
</dbReference>
<dbReference type="GeneID" id="77727608"/>
<evidence type="ECO:0000313" key="4">
    <source>
        <dbReference type="Proteomes" id="UP001164286"/>
    </source>
</evidence>
<feature type="compositionally biased region" description="Polar residues" evidence="2">
    <location>
        <begin position="238"/>
        <end position="252"/>
    </location>
</feature>
<evidence type="ECO:0000313" key="3">
    <source>
        <dbReference type="EMBL" id="KAI9638490.1"/>
    </source>
</evidence>
<keyword evidence="4" id="KW-1185">Reference proteome</keyword>
<organism evidence="3 4">
    <name type="scientific">Dioszegia hungarica</name>
    <dbReference type="NCBI Taxonomy" id="4972"/>
    <lineage>
        <taxon>Eukaryota</taxon>
        <taxon>Fungi</taxon>
        <taxon>Dikarya</taxon>
        <taxon>Basidiomycota</taxon>
        <taxon>Agaricomycotina</taxon>
        <taxon>Tremellomycetes</taxon>
        <taxon>Tremellales</taxon>
        <taxon>Bulleribasidiaceae</taxon>
        <taxon>Dioszegia</taxon>
    </lineage>
</organism>
<feature type="region of interest" description="Disordered" evidence="2">
    <location>
        <begin position="300"/>
        <end position="327"/>
    </location>
</feature>
<accession>A0AA38LWM2</accession>
<comment type="caution">
    <text evidence="3">The sequence shown here is derived from an EMBL/GenBank/DDBJ whole genome shotgun (WGS) entry which is preliminary data.</text>
</comment>